<proteinExistence type="predicted"/>
<accession>A0AAV3PYU8</accession>
<evidence type="ECO:0000256" key="1">
    <source>
        <dbReference type="SAM" id="MobiDB-lite"/>
    </source>
</evidence>
<organism evidence="3 4">
    <name type="scientific">Lithospermum erythrorhizon</name>
    <name type="common">Purple gromwell</name>
    <name type="synonym">Lithospermum officinale var. erythrorhizon</name>
    <dbReference type="NCBI Taxonomy" id="34254"/>
    <lineage>
        <taxon>Eukaryota</taxon>
        <taxon>Viridiplantae</taxon>
        <taxon>Streptophyta</taxon>
        <taxon>Embryophyta</taxon>
        <taxon>Tracheophyta</taxon>
        <taxon>Spermatophyta</taxon>
        <taxon>Magnoliopsida</taxon>
        <taxon>eudicotyledons</taxon>
        <taxon>Gunneridae</taxon>
        <taxon>Pentapetalae</taxon>
        <taxon>asterids</taxon>
        <taxon>lamiids</taxon>
        <taxon>Boraginales</taxon>
        <taxon>Boraginaceae</taxon>
        <taxon>Boraginoideae</taxon>
        <taxon>Lithospermeae</taxon>
        <taxon>Lithospermum</taxon>
    </lineage>
</organism>
<dbReference type="InterPro" id="IPR007321">
    <property type="entry name" value="Transposase_28"/>
</dbReference>
<dbReference type="EMBL" id="BAABME010002996">
    <property type="protein sequence ID" value="GAA0156994.1"/>
    <property type="molecule type" value="Genomic_DNA"/>
</dbReference>
<protein>
    <recommendedName>
        <fullName evidence="2">Transposase (putative) gypsy type domain-containing protein</fullName>
    </recommendedName>
</protein>
<dbReference type="Proteomes" id="UP001454036">
    <property type="component" value="Unassembled WGS sequence"/>
</dbReference>
<feature type="region of interest" description="Disordered" evidence="1">
    <location>
        <begin position="312"/>
        <end position="378"/>
    </location>
</feature>
<reference evidence="3 4" key="1">
    <citation type="submission" date="2024-01" db="EMBL/GenBank/DDBJ databases">
        <title>The complete chloroplast genome sequence of Lithospermum erythrorhizon: insights into the phylogenetic relationship among Boraginaceae species and the maternal lineages of purple gromwells.</title>
        <authorList>
            <person name="Okada T."/>
            <person name="Watanabe K."/>
        </authorList>
    </citation>
    <scope>NUCLEOTIDE SEQUENCE [LARGE SCALE GENOMIC DNA]</scope>
</reference>
<evidence type="ECO:0000313" key="3">
    <source>
        <dbReference type="EMBL" id="GAA0156994.1"/>
    </source>
</evidence>
<feature type="region of interest" description="Disordered" evidence="1">
    <location>
        <begin position="277"/>
        <end position="298"/>
    </location>
</feature>
<feature type="domain" description="Transposase (putative) gypsy type" evidence="2">
    <location>
        <begin position="53"/>
        <end position="111"/>
    </location>
</feature>
<dbReference type="AlphaFoldDB" id="A0AAV3PYU8"/>
<feature type="compositionally biased region" description="Polar residues" evidence="1">
    <location>
        <begin position="349"/>
        <end position="370"/>
    </location>
</feature>
<sequence length="423" mass="45918">MVRANIDRCGSELSERDLVSLRARYEMPSSLVMHRPKATERANAPPPKLRSIFVVALKNGLCLPVHQYVGDVLSIAGIRPAQLSPNMRISITGFYSACLLTGITPITEFFLTSLSHRTQKDDFLYFVVKPKIKDFCEAILSKVDPESWRPFFFYVSGEGLPIHVPAWFTLHLKSIATGLTPGSDADLGGLEALKATYNVSDHALPPPPAVPATSSVQQPLNRGGEQLFRGGRGDRPSLVKRETSLLFPSSLQGKAKGSLPPIDLVYAATPTLVGDHSTTVVSEPEDHGEVGSAAPQAITPSPLPVLIAQASRLSTSPSEGFPASRKRMGSPPANPPLVQSQRRSDKAPLSQSPISPTKDSLASRESPSNPSHEELTFSFSTLGDKKRYATSVRRTKAVRTELEGVQVERDSAQLEKDALRKDR</sequence>
<gene>
    <name evidence="3" type="ORF">LIER_14354</name>
</gene>
<evidence type="ECO:0000313" key="4">
    <source>
        <dbReference type="Proteomes" id="UP001454036"/>
    </source>
</evidence>
<keyword evidence="4" id="KW-1185">Reference proteome</keyword>
<comment type="caution">
    <text evidence="3">The sequence shown here is derived from an EMBL/GenBank/DDBJ whole genome shotgun (WGS) entry which is preliminary data.</text>
</comment>
<evidence type="ECO:0000259" key="2">
    <source>
        <dbReference type="Pfam" id="PF04195"/>
    </source>
</evidence>
<dbReference type="Pfam" id="PF04195">
    <property type="entry name" value="Transposase_28"/>
    <property type="match status" value="1"/>
</dbReference>
<name>A0AAV3PYU8_LITER</name>